<comment type="similarity">
    <text evidence="2">Belongs to the sulfatase family.</text>
</comment>
<name>A0A1X7UMR6_AMPQE</name>
<protein>
    <recommendedName>
        <fullName evidence="6">Sulfatase N-terminal domain-containing protein</fullName>
    </recommendedName>
</protein>
<keyword evidence="3" id="KW-0479">Metal-binding</keyword>
<dbReference type="PROSITE" id="PS00149">
    <property type="entry name" value="SULFATASE_2"/>
    <property type="match status" value="1"/>
</dbReference>
<dbReference type="OrthoDB" id="103349at2759"/>
<evidence type="ECO:0000256" key="1">
    <source>
        <dbReference type="ARBA" id="ARBA00001913"/>
    </source>
</evidence>
<dbReference type="InterPro" id="IPR024607">
    <property type="entry name" value="Sulfatase_CS"/>
</dbReference>
<evidence type="ECO:0000259" key="6">
    <source>
        <dbReference type="Pfam" id="PF00884"/>
    </source>
</evidence>
<dbReference type="OMA" id="FFGTACC"/>
<dbReference type="eggNOG" id="KOG3867">
    <property type="taxonomic scope" value="Eukaryota"/>
</dbReference>
<sequence length="543" mass="59770">MNKANVFLYLRVYGAAVNKPNIIILFADDLGYGDLQIYGHPTSSTPNLNSMASEGLVLTQFYSANPVCSPSRAALMTGRYPPRTGIWPGVLNPNSIGGLPHNETTIAEALKTAGYKTGMVGKWHLGVGENGTYLPTNHGFDYYLGIPYSNDECPCTICYYPNAPCNSPLKIPCNPSFVSCPVFENTVYNRTASTLADSFNKVFKCSISCPVFENTDIIEQPAHLPTLSTKYSNAALGFIRANAGKNPFFLYMAFTHVHQPQFSDEDYTNTTLRGPFGDALAELDNEVGLIMSTLKDTQVDDNTFVFFASDNGPSLRVQQQGGNAGLLRCGKGSTWDGGMREPAIAWWPGKIRQGKTAELAATVDLFPTIMSITGAKPGSAFIDGIDMSPILFDSKPSNRESYVYFPAIYDPNIGYHAIRWKQYKAHYYTSGGIGLCPDTYPDIVCRGNYSRRSHDPPLLYDLHQDPSEIYNLDTTRYADVMANIDAARKNFESTFEYSESQVQRGTNEKFMPCASPGCSPFPSCCKTSSQESTLWTSYSSSRV</sequence>
<organism evidence="7">
    <name type="scientific">Amphimedon queenslandica</name>
    <name type="common">Sponge</name>
    <dbReference type="NCBI Taxonomy" id="400682"/>
    <lineage>
        <taxon>Eukaryota</taxon>
        <taxon>Metazoa</taxon>
        <taxon>Porifera</taxon>
        <taxon>Demospongiae</taxon>
        <taxon>Heteroscleromorpha</taxon>
        <taxon>Haplosclerida</taxon>
        <taxon>Niphatidae</taxon>
        <taxon>Amphimedon</taxon>
    </lineage>
</organism>
<dbReference type="Pfam" id="PF00884">
    <property type="entry name" value="Sulfatase"/>
    <property type="match status" value="1"/>
</dbReference>
<accession>A0A1X7UMR6</accession>
<evidence type="ECO:0000256" key="3">
    <source>
        <dbReference type="ARBA" id="ARBA00022723"/>
    </source>
</evidence>
<reference evidence="7" key="1">
    <citation type="submission" date="2017-05" db="UniProtKB">
        <authorList>
            <consortium name="EnsemblMetazoa"/>
        </authorList>
    </citation>
    <scope>IDENTIFICATION</scope>
</reference>
<feature type="domain" description="Sulfatase N-terminal" evidence="6">
    <location>
        <begin position="20"/>
        <end position="374"/>
    </location>
</feature>
<dbReference type="STRING" id="400682.A0A1X7UMR6"/>
<dbReference type="InParanoid" id="A0A1X7UMR6"/>
<dbReference type="EnsemblMetazoa" id="Aqu2.1.28946_001">
    <property type="protein sequence ID" value="Aqu2.1.28946_001"/>
    <property type="gene ID" value="Aqu2.1.28946"/>
</dbReference>
<dbReference type="InterPro" id="IPR000917">
    <property type="entry name" value="Sulfatase_N"/>
</dbReference>
<evidence type="ECO:0000256" key="2">
    <source>
        <dbReference type="ARBA" id="ARBA00008779"/>
    </source>
</evidence>
<dbReference type="GO" id="GO:0046872">
    <property type="term" value="F:metal ion binding"/>
    <property type="evidence" value="ECO:0007669"/>
    <property type="project" value="UniProtKB-KW"/>
</dbReference>
<dbReference type="PANTHER" id="PTHR42693:SF11">
    <property type="entry name" value="ARYLSULFATASE A"/>
    <property type="match status" value="1"/>
</dbReference>
<dbReference type="InterPro" id="IPR050738">
    <property type="entry name" value="Sulfatase"/>
</dbReference>
<dbReference type="Pfam" id="PF14707">
    <property type="entry name" value="Sulfatase_C"/>
    <property type="match status" value="1"/>
</dbReference>
<dbReference type="PROSITE" id="PS00523">
    <property type="entry name" value="SULFATASE_1"/>
    <property type="match status" value="1"/>
</dbReference>
<evidence type="ECO:0000256" key="5">
    <source>
        <dbReference type="ARBA" id="ARBA00022837"/>
    </source>
</evidence>
<dbReference type="Gene3D" id="3.30.1120.10">
    <property type="match status" value="1"/>
</dbReference>
<evidence type="ECO:0000256" key="4">
    <source>
        <dbReference type="ARBA" id="ARBA00022801"/>
    </source>
</evidence>
<comment type="cofactor">
    <cofactor evidence="1">
        <name>Ca(2+)</name>
        <dbReference type="ChEBI" id="CHEBI:29108"/>
    </cofactor>
</comment>
<dbReference type="SUPFAM" id="SSF53649">
    <property type="entry name" value="Alkaline phosphatase-like"/>
    <property type="match status" value="1"/>
</dbReference>
<dbReference type="Gene3D" id="3.40.720.10">
    <property type="entry name" value="Alkaline Phosphatase, subunit A"/>
    <property type="match status" value="1"/>
</dbReference>
<dbReference type="AlphaFoldDB" id="A0A1X7UMR6"/>
<dbReference type="GO" id="GO:0004065">
    <property type="term" value="F:arylsulfatase activity"/>
    <property type="evidence" value="ECO:0007669"/>
    <property type="project" value="TreeGrafter"/>
</dbReference>
<dbReference type="PANTHER" id="PTHR42693">
    <property type="entry name" value="ARYLSULFATASE FAMILY MEMBER"/>
    <property type="match status" value="1"/>
</dbReference>
<keyword evidence="5" id="KW-0106">Calcium</keyword>
<keyword evidence="4" id="KW-0378">Hydrolase</keyword>
<dbReference type="InterPro" id="IPR017850">
    <property type="entry name" value="Alkaline_phosphatase_core_sf"/>
</dbReference>
<proteinExistence type="inferred from homology"/>
<evidence type="ECO:0000313" key="7">
    <source>
        <dbReference type="EnsemblMetazoa" id="Aqu2.1.28946_001"/>
    </source>
</evidence>